<comment type="caution">
    <text evidence="2">The sequence shown here is derived from an EMBL/GenBank/DDBJ whole genome shotgun (WGS) entry which is preliminary data.</text>
</comment>
<evidence type="ECO:0000313" key="3">
    <source>
        <dbReference type="Proteomes" id="UP000799536"/>
    </source>
</evidence>
<protein>
    <submittedName>
        <fullName evidence="2">Uncharacterized protein</fullName>
    </submittedName>
</protein>
<accession>A0A9P4JPN4</accession>
<name>A0A9P4JPN4_9PLEO</name>
<keyword evidence="3" id="KW-1185">Reference proteome</keyword>
<sequence length="249" mass="28283">MKGDEKKEEMVEEVVELEGPAMTTTQTEKVLIDTFSSVETAKIFGKEAIEIRHRDIKNNDLSETDPAPTARMERALDDTSTLTPNVFQGFDSGDGNEMPIPKFEPNHETENANVEVSMPTEKELQTRSFALGHTESHPCQGMEKKKREEVVRQRKLRDLTKIQQKKTEVKTLRQRVVELERANQALIEALGEVVGVHCVDAATALRRWHQKKTEGGLRDLEGLDRKEENRMGGLEVLEVCEWDGKESEK</sequence>
<dbReference type="Proteomes" id="UP000799536">
    <property type="component" value="Unassembled WGS sequence"/>
</dbReference>
<dbReference type="EMBL" id="ML993949">
    <property type="protein sequence ID" value="KAF2202094.1"/>
    <property type="molecule type" value="Genomic_DNA"/>
</dbReference>
<dbReference type="AlphaFoldDB" id="A0A9P4JPN4"/>
<proteinExistence type="predicted"/>
<evidence type="ECO:0000313" key="2">
    <source>
        <dbReference type="EMBL" id="KAF2202094.1"/>
    </source>
</evidence>
<gene>
    <name evidence="2" type="ORF">GQ43DRAFT_439993</name>
</gene>
<reference evidence="2" key="1">
    <citation type="journal article" date="2020" name="Stud. Mycol.">
        <title>101 Dothideomycetes genomes: a test case for predicting lifestyles and emergence of pathogens.</title>
        <authorList>
            <person name="Haridas S."/>
            <person name="Albert R."/>
            <person name="Binder M."/>
            <person name="Bloem J."/>
            <person name="Labutti K."/>
            <person name="Salamov A."/>
            <person name="Andreopoulos B."/>
            <person name="Baker S."/>
            <person name="Barry K."/>
            <person name="Bills G."/>
            <person name="Bluhm B."/>
            <person name="Cannon C."/>
            <person name="Castanera R."/>
            <person name="Culley D."/>
            <person name="Daum C."/>
            <person name="Ezra D."/>
            <person name="Gonzalez J."/>
            <person name="Henrissat B."/>
            <person name="Kuo A."/>
            <person name="Liang C."/>
            <person name="Lipzen A."/>
            <person name="Lutzoni F."/>
            <person name="Magnuson J."/>
            <person name="Mondo S."/>
            <person name="Nolan M."/>
            <person name="Ohm R."/>
            <person name="Pangilinan J."/>
            <person name="Park H.-J."/>
            <person name="Ramirez L."/>
            <person name="Alfaro M."/>
            <person name="Sun H."/>
            <person name="Tritt A."/>
            <person name="Yoshinaga Y."/>
            <person name="Zwiers L.-H."/>
            <person name="Turgeon B."/>
            <person name="Goodwin S."/>
            <person name="Spatafora J."/>
            <person name="Crous P."/>
            <person name="Grigoriev I."/>
        </authorList>
    </citation>
    <scope>NUCLEOTIDE SEQUENCE</scope>
    <source>
        <strain evidence="2">ATCC 74209</strain>
    </source>
</reference>
<keyword evidence="1" id="KW-0175">Coiled coil</keyword>
<evidence type="ECO:0000256" key="1">
    <source>
        <dbReference type="SAM" id="Coils"/>
    </source>
</evidence>
<organism evidence="2 3">
    <name type="scientific">Delitschia confertaspora ATCC 74209</name>
    <dbReference type="NCBI Taxonomy" id="1513339"/>
    <lineage>
        <taxon>Eukaryota</taxon>
        <taxon>Fungi</taxon>
        <taxon>Dikarya</taxon>
        <taxon>Ascomycota</taxon>
        <taxon>Pezizomycotina</taxon>
        <taxon>Dothideomycetes</taxon>
        <taxon>Pleosporomycetidae</taxon>
        <taxon>Pleosporales</taxon>
        <taxon>Delitschiaceae</taxon>
        <taxon>Delitschia</taxon>
    </lineage>
</organism>
<feature type="coiled-coil region" evidence="1">
    <location>
        <begin position="162"/>
        <end position="189"/>
    </location>
</feature>